<sequence>TSSSITTQRKLYQQAQQLLDDKNIKQYRQMREQIASYPLTPYVDYRAFLAELEQKTPEDVSHFIDTYQSFPFSYRIRAPYLDELASKKDWSTLLAFQTKRPNGETYQCHYYYAHFKVGDKAKAFKGANDLWLSGEGVSDACDPLFKAWSEAGLKTDPLILERMLLAFKAGNSSLMNYLMKQLDSSSAATQAKEMQSLYREPQSVGDFASKHKPNDFHQKLSVYALKKLARKDIEQAQSAFEEVVNAQQLPKESQQELADFLAFRLINTDSSELANWRDEAIKTSQNRSLMERRIRLSIQHADWEGLQKWTALLPNSYQQLPRWQYWLGRSEIALGDTSSGHQRLEKIVGLRNFYSAAAAKEIKQSIQYPVTTITLDHALIKHHQVALTRIQELINTDKITAAKSEWRWLLKNSPTKEKEMLAAYASTQRWHHLSVAASISAKMWDNTSLRFPIAHMWWFNFYGEKHNIDPITLMSLARQESALDSEAQSPVGARGIMQIMPTTAKYTAKKYQLNYHGKNELYEVGKNIEIGSHYLDGLLEQYDNNRIFALAAYNAGPNRVKQWRERTNEKLDAYAFIEAIPFKETRGYVQNILMFETYYRDLMGVDGAFLNEHEMKTKY</sequence>
<evidence type="ECO:0000313" key="6">
    <source>
        <dbReference type="Proteomes" id="UP000093173"/>
    </source>
</evidence>
<dbReference type="InterPro" id="IPR008939">
    <property type="entry name" value="Lytic_TGlycosylase_superhlx_U"/>
</dbReference>
<dbReference type="InterPro" id="IPR023346">
    <property type="entry name" value="Lysozyme-like_dom_sf"/>
</dbReference>
<evidence type="ECO:0000256" key="1">
    <source>
        <dbReference type="ARBA" id="ARBA00007734"/>
    </source>
</evidence>
<protein>
    <submittedName>
        <fullName evidence="5">Lytic murein transglycosylase</fullName>
    </submittedName>
</protein>
<gene>
    <name evidence="5" type="ORF">A6E14_13165</name>
</gene>
<dbReference type="Pfam" id="PF01464">
    <property type="entry name" value="SLT"/>
    <property type="match status" value="1"/>
</dbReference>
<comment type="similarity">
    <text evidence="1">Belongs to the transglycosylase Slt family.</text>
</comment>
<organism evidence="5 6">
    <name type="scientific">Vibrio genomosp. F10</name>
    <dbReference type="NCBI Taxonomy" id="723171"/>
    <lineage>
        <taxon>Bacteria</taxon>
        <taxon>Pseudomonadati</taxon>
        <taxon>Pseudomonadota</taxon>
        <taxon>Gammaproteobacteria</taxon>
        <taxon>Vibrionales</taxon>
        <taxon>Vibrionaceae</taxon>
        <taxon>Vibrio</taxon>
    </lineage>
</organism>
<accession>A0A1B9QWX3</accession>
<dbReference type="Proteomes" id="UP000093173">
    <property type="component" value="Unassembled WGS sequence"/>
</dbReference>
<dbReference type="InterPro" id="IPR008258">
    <property type="entry name" value="Transglycosylase_SLT_dom_1"/>
</dbReference>
<evidence type="ECO:0000256" key="2">
    <source>
        <dbReference type="ARBA" id="ARBA00022729"/>
    </source>
</evidence>
<dbReference type="PANTHER" id="PTHR37423:SF5">
    <property type="entry name" value="SOLUBLE LYTIC MUREIN TRANSGLYCOSYLASE"/>
    <property type="match status" value="1"/>
</dbReference>
<evidence type="ECO:0000259" key="4">
    <source>
        <dbReference type="Pfam" id="PF14718"/>
    </source>
</evidence>
<dbReference type="SUPFAM" id="SSF48435">
    <property type="entry name" value="Bacterial muramidases"/>
    <property type="match status" value="1"/>
</dbReference>
<evidence type="ECO:0000259" key="3">
    <source>
        <dbReference type="Pfam" id="PF01464"/>
    </source>
</evidence>
<dbReference type="AlphaFoldDB" id="A0A1B9QWX3"/>
<dbReference type="EMBL" id="MAJZ01000681">
    <property type="protein sequence ID" value="OCH74277.1"/>
    <property type="molecule type" value="Genomic_DNA"/>
</dbReference>
<name>A0A1B9QWX3_9VIBR</name>
<dbReference type="PANTHER" id="PTHR37423">
    <property type="entry name" value="SOLUBLE LYTIC MUREIN TRANSGLYCOSYLASE-RELATED"/>
    <property type="match status" value="1"/>
</dbReference>
<evidence type="ECO:0000313" key="5">
    <source>
        <dbReference type="EMBL" id="OCH74277.1"/>
    </source>
</evidence>
<dbReference type="Gene3D" id="1.10.530.10">
    <property type="match status" value="1"/>
</dbReference>
<dbReference type="GO" id="GO:0004553">
    <property type="term" value="F:hydrolase activity, hydrolyzing O-glycosyl compounds"/>
    <property type="evidence" value="ECO:0007669"/>
    <property type="project" value="InterPro"/>
</dbReference>
<feature type="domain" description="Lytic transglycosylase superhelical linker" evidence="4">
    <location>
        <begin position="383"/>
        <end position="446"/>
    </location>
</feature>
<dbReference type="RefSeq" id="WP_065577120.1">
    <property type="nucleotide sequence ID" value="NZ_JBNGCH010000681.1"/>
</dbReference>
<reference evidence="6" key="1">
    <citation type="submission" date="2016-06" db="EMBL/GenBank/DDBJ databases">
        <authorList>
            <person name="Hehemann J.-H."/>
            <person name="Arevalo P."/>
            <person name="Datta M.S."/>
            <person name="Polz M.F."/>
        </authorList>
    </citation>
    <scope>NUCLEOTIDE SEQUENCE [LARGE SCALE GENOMIC DNA]</scope>
    <source>
        <strain evidence="6">9CSC122</strain>
    </source>
</reference>
<dbReference type="CDD" id="cd13401">
    <property type="entry name" value="Slt70-like"/>
    <property type="match status" value="1"/>
</dbReference>
<dbReference type="NCBIfam" id="NF008631">
    <property type="entry name" value="PRK11619.1"/>
    <property type="match status" value="1"/>
</dbReference>
<proteinExistence type="inferred from homology"/>
<dbReference type="Gene3D" id="1.10.1240.20">
    <property type="entry name" value="Lytic transglycosylase, superhelical linker domain"/>
    <property type="match status" value="1"/>
</dbReference>
<comment type="caution">
    <text evidence="5">The sequence shown here is derived from an EMBL/GenBank/DDBJ whole genome shotgun (WGS) entry which is preliminary data.</text>
</comment>
<feature type="domain" description="Transglycosylase SLT" evidence="3">
    <location>
        <begin position="460"/>
        <end position="572"/>
    </location>
</feature>
<feature type="non-terminal residue" evidence="5">
    <location>
        <position position="1"/>
    </location>
</feature>
<keyword evidence="2" id="KW-0732">Signal</keyword>
<keyword evidence="6" id="KW-1185">Reference proteome</keyword>
<dbReference type="InterPro" id="IPR012289">
    <property type="entry name" value="Lytic_TGlycosylase_superhlx_L"/>
</dbReference>
<dbReference type="SUPFAM" id="SSF53955">
    <property type="entry name" value="Lysozyme-like"/>
    <property type="match status" value="1"/>
</dbReference>
<dbReference type="GO" id="GO:0042597">
    <property type="term" value="C:periplasmic space"/>
    <property type="evidence" value="ECO:0007669"/>
    <property type="project" value="InterPro"/>
</dbReference>
<dbReference type="Pfam" id="PF14718">
    <property type="entry name" value="SLT_L"/>
    <property type="match status" value="1"/>
</dbReference>
<dbReference type="InterPro" id="IPR037061">
    <property type="entry name" value="Lytic_TGlycoase_superhlx_L_sf"/>
</dbReference>
<dbReference type="Gene3D" id="1.25.20.10">
    <property type="entry name" value="Bacterial muramidases"/>
    <property type="match status" value="1"/>
</dbReference>